<feature type="domain" description="Integrase catalytic" evidence="1">
    <location>
        <begin position="5"/>
        <end position="169"/>
    </location>
</feature>
<comment type="caution">
    <text evidence="2">The sequence shown here is derived from an EMBL/GenBank/DDBJ whole genome shotgun (WGS) entry which is preliminary data.</text>
</comment>
<dbReference type="EMBL" id="FCON02000128">
    <property type="protein sequence ID" value="SAL82894.1"/>
    <property type="molecule type" value="Genomic_DNA"/>
</dbReference>
<organism evidence="2 3">
    <name type="scientific">Caballeronia choica</name>
    <dbReference type="NCBI Taxonomy" id="326476"/>
    <lineage>
        <taxon>Bacteria</taxon>
        <taxon>Pseudomonadati</taxon>
        <taxon>Pseudomonadota</taxon>
        <taxon>Betaproteobacteria</taxon>
        <taxon>Burkholderiales</taxon>
        <taxon>Burkholderiaceae</taxon>
        <taxon>Caballeronia</taxon>
    </lineage>
</organism>
<dbReference type="Gene3D" id="3.30.420.10">
    <property type="entry name" value="Ribonuclease H-like superfamily/Ribonuclease H"/>
    <property type="match status" value="1"/>
</dbReference>
<dbReference type="InterPro" id="IPR012337">
    <property type="entry name" value="RNaseH-like_sf"/>
</dbReference>
<dbReference type="InterPro" id="IPR036397">
    <property type="entry name" value="RNaseH_sf"/>
</dbReference>
<evidence type="ECO:0000313" key="3">
    <source>
        <dbReference type="Proteomes" id="UP000054770"/>
    </source>
</evidence>
<gene>
    <name evidence="2" type="ORF">AWB68_06698</name>
</gene>
<dbReference type="GO" id="GO:0003676">
    <property type="term" value="F:nucleic acid binding"/>
    <property type="evidence" value="ECO:0007669"/>
    <property type="project" value="InterPro"/>
</dbReference>
<dbReference type="GO" id="GO:0015074">
    <property type="term" value="P:DNA integration"/>
    <property type="evidence" value="ECO:0007669"/>
    <property type="project" value="InterPro"/>
</dbReference>
<dbReference type="Pfam" id="PF13683">
    <property type="entry name" value="rve_3"/>
    <property type="match status" value="1"/>
</dbReference>
<evidence type="ECO:0000313" key="2">
    <source>
        <dbReference type="EMBL" id="SAL82894.1"/>
    </source>
</evidence>
<dbReference type="SUPFAM" id="SSF53098">
    <property type="entry name" value="Ribonuclease H-like"/>
    <property type="match status" value="1"/>
</dbReference>
<name>A0A158KP94_9BURK</name>
<proteinExistence type="predicted"/>
<dbReference type="Proteomes" id="UP000054770">
    <property type="component" value="Unassembled WGS sequence"/>
</dbReference>
<dbReference type="PROSITE" id="PS50994">
    <property type="entry name" value="INTEGRASE"/>
    <property type="match status" value="1"/>
</dbReference>
<protein>
    <submittedName>
        <fullName evidence="2">Integrase catalytic region</fullName>
    </submittedName>
</protein>
<keyword evidence="3" id="KW-1185">Reference proteome</keyword>
<evidence type="ECO:0000259" key="1">
    <source>
        <dbReference type="PROSITE" id="PS50994"/>
    </source>
</evidence>
<reference evidence="2" key="1">
    <citation type="submission" date="2016-01" db="EMBL/GenBank/DDBJ databases">
        <authorList>
            <person name="Peeters C."/>
        </authorList>
    </citation>
    <scope>NUCLEOTIDE SEQUENCE [LARGE SCALE GENOMIC DNA]</scope>
    <source>
        <strain evidence="2">LMG 22940</strain>
    </source>
</reference>
<accession>A0A158KP94</accession>
<sequence>MPYAARLAPRCFGALGESSAELVAPATDRFVCDHETSLDTYSKVAFAKLYGRKTPLPAADLLNDRVVPFFDSHRIPLARVLTDRGTKYCGNPEHHEYEFYLAVENIDHTRTKARSPQTKGIVERLHKTMLNEFYRIALRRKIYDSTAALQTGLDAWLDQYNNEREHQGR</sequence>
<dbReference type="InterPro" id="IPR001584">
    <property type="entry name" value="Integrase_cat-core"/>
</dbReference>
<dbReference type="AlphaFoldDB" id="A0A158KP94"/>